<name>H8H3B7_DEIGI</name>
<dbReference type="HOGENOM" id="CLU_3182805_0_0_0"/>
<dbReference type="Proteomes" id="UP000007575">
    <property type="component" value="Plasmid P3"/>
</dbReference>
<evidence type="ECO:0000313" key="1">
    <source>
        <dbReference type="EMBL" id="AFD28014.1"/>
    </source>
</evidence>
<proteinExistence type="predicted"/>
<accession>H8H3B7</accession>
<dbReference type="KEGG" id="dgo:DGo_PC0222"/>
<gene>
    <name evidence="1" type="ordered locus">DGo_PC0222</name>
</gene>
<protein>
    <submittedName>
        <fullName evidence="1">Uncharacterized protein</fullName>
    </submittedName>
</protein>
<keyword evidence="2" id="KW-1185">Reference proteome</keyword>
<evidence type="ECO:0000313" key="2">
    <source>
        <dbReference type="Proteomes" id="UP000007575"/>
    </source>
</evidence>
<geneLocation type="plasmid" evidence="1 2">
    <name>P3</name>
</geneLocation>
<sequence>MRLRIASVRGRISERATQDADILHADQQTKKLIRVRAHRVPSQVPR</sequence>
<organism evidence="1 2">
    <name type="scientific">Deinococcus gobiensis (strain DSM 21396 / JCM 16679 / CGMCC 1.7299 / I-0)</name>
    <dbReference type="NCBI Taxonomy" id="745776"/>
    <lineage>
        <taxon>Bacteria</taxon>
        <taxon>Thermotogati</taxon>
        <taxon>Deinococcota</taxon>
        <taxon>Deinococci</taxon>
        <taxon>Deinococcales</taxon>
        <taxon>Deinococcaceae</taxon>
        <taxon>Deinococcus</taxon>
    </lineage>
</organism>
<dbReference type="EMBL" id="CP002194">
    <property type="protein sequence ID" value="AFD28014.1"/>
    <property type="molecule type" value="Genomic_DNA"/>
</dbReference>
<keyword evidence="1" id="KW-0614">Plasmid</keyword>
<reference evidence="1 2" key="1">
    <citation type="journal article" date="2012" name="PLoS ONE">
        <title>Genome sequence and transcriptome analysis of the radioresistant bacterium Deinococcus gobiensis: insights into the extreme environmental adaptations.</title>
        <authorList>
            <person name="Yuan M."/>
            <person name="Chen M."/>
            <person name="Zhang W."/>
            <person name="Lu W."/>
            <person name="Wang J."/>
            <person name="Yang M."/>
            <person name="Zhao P."/>
            <person name="Tang R."/>
            <person name="Li X."/>
            <person name="Hao Y."/>
            <person name="Zhou Z."/>
            <person name="Zhan Y."/>
            <person name="Yu H."/>
            <person name="Teng C."/>
            <person name="Yan Y."/>
            <person name="Ping S."/>
            <person name="Wang Y."/>
            <person name="Lin M."/>
        </authorList>
    </citation>
    <scope>NUCLEOTIDE SEQUENCE [LARGE SCALE GENOMIC DNA]</scope>
    <source>
        <strain evidence="2">DSM 21396 / JCM 16679 / CGMCC 1.7299 / I-0</strain>
        <plasmid evidence="1">P3</plasmid>
    </source>
</reference>
<dbReference type="AlphaFoldDB" id="H8H3B7"/>